<evidence type="ECO:0000313" key="10">
    <source>
        <dbReference type="Proteomes" id="UP000292958"/>
    </source>
</evidence>
<evidence type="ECO:0000256" key="4">
    <source>
        <dbReference type="ARBA" id="ARBA00022833"/>
    </source>
</evidence>
<evidence type="ECO:0000256" key="7">
    <source>
        <dbReference type="PIRSR" id="PIRSR601765-1"/>
    </source>
</evidence>
<evidence type="ECO:0000313" key="9">
    <source>
        <dbReference type="EMBL" id="RZU42935.1"/>
    </source>
</evidence>
<evidence type="ECO:0000256" key="2">
    <source>
        <dbReference type="ARBA" id="ARBA00012925"/>
    </source>
</evidence>
<dbReference type="Pfam" id="PF00484">
    <property type="entry name" value="Pro_CA"/>
    <property type="match status" value="1"/>
</dbReference>
<evidence type="ECO:0000256" key="8">
    <source>
        <dbReference type="RuleBase" id="RU003956"/>
    </source>
</evidence>
<comment type="function">
    <text evidence="8">Reversible hydration of carbon dioxide.</text>
</comment>
<dbReference type="GO" id="GO:0015976">
    <property type="term" value="P:carbon utilization"/>
    <property type="evidence" value="ECO:0007669"/>
    <property type="project" value="InterPro"/>
</dbReference>
<keyword evidence="3 7" id="KW-0479">Metal-binding</keyword>
<dbReference type="SUPFAM" id="SSF53056">
    <property type="entry name" value="beta-carbonic anhydrase, cab"/>
    <property type="match status" value="1"/>
</dbReference>
<dbReference type="EC" id="4.2.1.1" evidence="2 8"/>
<feature type="binding site" evidence="7">
    <location>
        <position position="41"/>
    </location>
    <ligand>
        <name>Zn(2+)</name>
        <dbReference type="ChEBI" id="CHEBI:29105"/>
    </ligand>
</feature>
<dbReference type="PANTHER" id="PTHR11002">
    <property type="entry name" value="CARBONIC ANHYDRASE"/>
    <property type="match status" value="1"/>
</dbReference>
<feature type="binding site" evidence="7">
    <location>
        <position position="39"/>
    </location>
    <ligand>
        <name>Zn(2+)</name>
        <dbReference type="ChEBI" id="CHEBI:29105"/>
    </ligand>
</feature>
<evidence type="ECO:0000256" key="5">
    <source>
        <dbReference type="ARBA" id="ARBA00023239"/>
    </source>
</evidence>
<keyword evidence="4 7" id="KW-0862">Zinc</keyword>
<comment type="caution">
    <text evidence="9">The sequence shown here is derived from an EMBL/GenBank/DDBJ whole genome shotgun (WGS) entry which is preliminary data.</text>
</comment>
<dbReference type="InterPro" id="IPR015892">
    <property type="entry name" value="Carbonic_anhydrase_CS"/>
</dbReference>
<comment type="catalytic activity">
    <reaction evidence="6 8">
        <text>hydrogencarbonate + H(+) = CO2 + H2O</text>
        <dbReference type="Rhea" id="RHEA:10748"/>
        <dbReference type="ChEBI" id="CHEBI:15377"/>
        <dbReference type="ChEBI" id="CHEBI:15378"/>
        <dbReference type="ChEBI" id="CHEBI:16526"/>
        <dbReference type="ChEBI" id="CHEBI:17544"/>
        <dbReference type="EC" id="4.2.1.1"/>
    </reaction>
</comment>
<dbReference type="InterPro" id="IPR036874">
    <property type="entry name" value="Carbonic_anhydrase_sf"/>
</dbReference>
<evidence type="ECO:0000256" key="6">
    <source>
        <dbReference type="ARBA" id="ARBA00048348"/>
    </source>
</evidence>
<comment type="similarity">
    <text evidence="1 8">Belongs to the beta-class carbonic anhydrase family.</text>
</comment>
<proteinExistence type="inferred from homology"/>
<dbReference type="CDD" id="cd00884">
    <property type="entry name" value="beta_CA_cladeB"/>
    <property type="match status" value="1"/>
</dbReference>
<feature type="binding site" evidence="7">
    <location>
        <position position="98"/>
    </location>
    <ligand>
        <name>Zn(2+)</name>
        <dbReference type="ChEBI" id="CHEBI:29105"/>
    </ligand>
</feature>
<dbReference type="AlphaFoldDB" id="A0A4Q7Z0E9"/>
<dbReference type="InterPro" id="IPR001765">
    <property type="entry name" value="Carbonic_anhydrase"/>
</dbReference>
<reference evidence="9 10" key="1">
    <citation type="submission" date="2019-02" db="EMBL/GenBank/DDBJ databases">
        <title>Genomic Encyclopedia of Archaeal and Bacterial Type Strains, Phase II (KMG-II): from individual species to whole genera.</title>
        <authorList>
            <person name="Goeker M."/>
        </authorList>
    </citation>
    <scope>NUCLEOTIDE SEQUENCE [LARGE SCALE GENOMIC DNA]</scope>
    <source>
        <strain evidence="9 10">DSM 18101</strain>
    </source>
</reference>
<dbReference type="EMBL" id="SHKW01000001">
    <property type="protein sequence ID" value="RZU42935.1"/>
    <property type="molecule type" value="Genomic_DNA"/>
</dbReference>
<dbReference type="InterPro" id="IPR045066">
    <property type="entry name" value="Beta_CA_cladeB"/>
</dbReference>
<comment type="cofactor">
    <cofactor evidence="7">
        <name>Zn(2+)</name>
        <dbReference type="ChEBI" id="CHEBI:29105"/>
    </cofactor>
    <text evidence="7">Binds 1 zinc ion per subunit.</text>
</comment>
<dbReference type="Gene3D" id="3.40.1050.10">
    <property type="entry name" value="Carbonic anhydrase"/>
    <property type="match status" value="1"/>
</dbReference>
<evidence type="ECO:0000256" key="3">
    <source>
        <dbReference type="ARBA" id="ARBA00022723"/>
    </source>
</evidence>
<feature type="binding site" evidence="7">
    <location>
        <position position="101"/>
    </location>
    <ligand>
        <name>Zn(2+)</name>
        <dbReference type="ChEBI" id="CHEBI:29105"/>
    </ligand>
</feature>
<name>A0A4Q7Z0E9_9BACT</name>
<dbReference type="GO" id="GO:0008270">
    <property type="term" value="F:zinc ion binding"/>
    <property type="evidence" value="ECO:0007669"/>
    <property type="project" value="UniProtKB-UniRule"/>
</dbReference>
<evidence type="ECO:0000256" key="1">
    <source>
        <dbReference type="ARBA" id="ARBA00006217"/>
    </source>
</evidence>
<accession>A0A4Q7Z0E9</accession>
<dbReference type="PROSITE" id="PS00705">
    <property type="entry name" value="PROK_CO2_ANHYDRASE_2"/>
    <property type="match status" value="1"/>
</dbReference>
<dbReference type="RefSeq" id="WP_130421125.1">
    <property type="nucleotide sequence ID" value="NZ_SHKW01000001.1"/>
</dbReference>
<sequence>MQQLIDGYARFRSNVFPQHSKLFERLAKGQEPQALFICCSDSRVVPEMVMQCDPGVLFPSRSVGNLVPPPTETSSGVAATIEYAVRVLKVPDVIVCGHSDCGAMKGILENEKLELLPAVRSYLEHAGPSSKWLTRLLKGATSMSFEQKLQLLTEANVIAQVQNLRVHPAVDEALKKNSVRVHGWVYDIGSGGIEQFDPAQGCFRPLLESQAGAAVSTSTEQERKIA</sequence>
<gene>
    <name evidence="9" type="ORF">BDD14_4536</name>
</gene>
<dbReference type="PANTHER" id="PTHR11002:SF76">
    <property type="entry name" value="CARBONIC ANHYDRASE"/>
    <property type="match status" value="1"/>
</dbReference>
<dbReference type="PROSITE" id="PS00704">
    <property type="entry name" value="PROK_CO2_ANHYDRASE_1"/>
    <property type="match status" value="1"/>
</dbReference>
<keyword evidence="5 8" id="KW-0456">Lyase</keyword>
<dbReference type="GO" id="GO:0004089">
    <property type="term" value="F:carbonate dehydratase activity"/>
    <property type="evidence" value="ECO:0007669"/>
    <property type="project" value="UniProtKB-UniRule"/>
</dbReference>
<dbReference type="SMART" id="SM00947">
    <property type="entry name" value="Pro_CA"/>
    <property type="match status" value="1"/>
</dbReference>
<protein>
    <recommendedName>
        <fullName evidence="2 8">Carbonic anhydrase</fullName>
        <ecNumber evidence="2 8">4.2.1.1</ecNumber>
    </recommendedName>
    <alternativeName>
        <fullName evidence="8">Carbonate dehydratase</fullName>
    </alternativeName>
</protein>
<organism evidence="9 10">
    <name type="scientific">Edaphobacter modestus</name>
    <dbReference type="NCBI Taxonomy" id="388466"/>
    <lineage>
        <taxon>Bacteria</taxon>
        <taxon>Pseudomonadati</taxon>
        <taxon>Acidobacteriota</taxon>
        <taxon>Terriglobia</taxon>
        <taxon>Terriglobales</taxon>
        <taxon>Acidobacteriaceae</taxon>
        <taxon>Edaphobacter</taxon>
    </lineage>
</organism>
<dbReference type="Proteomes" id="UP000292958">
    <property type="component" value="Unassembled WGS sequence"/>
</dbReference>
<dbReference type="OrthoDB" id="9769739at2"/>
<keyword evidence="10" id="KW-1185">Reference proteome</keyword>